<proteinExistence type="predicted"/>
<organism evidence="2 3">
    <name type="scientific">Phycicoccus elongatus Lp2</name>
    <dbReference type="NCBI Taxonomy" id="1193181"/>
    <lineage>
        <taxon>Bacteria</taxon>
        <taxon>Bacillati</taxon>
        <taxon>Actinomycetota</taxon>
        <taxon>Actinomycetes</taxon>
        <taxon>Micrococcales</taxon>
        <taxon>Intrasporangiaceae</taxon>
        <taxon>Phycicoccus</taxon>
    </lineage>
</organism>
<evidence type="ECO:0000313" key="3">
    <source>
        <dbReference type="Proteomes" id="UP000013167"/>
    </source>
</evidence>
<dbReference type="Gene3D" id="3.40.630.30">
    <property type="match status" value="1"/>
</dbReference>
<sequence>MLRTRPAVRPLTPADRDAALALCGRDPARHLFVAARIEESARTGSLSSVLGHRVDGELDAICWANANIVPVETDDSARAALAERMRSWRPSTASVLGPREEVLDLWDRLARHWGPPRAIRADQPLMTTRTRPSARGLEIDHRVRPAWDSEVDAVLPAATHMFTHEIGYPPYVGSSRAYRAAVAGLIARRHTFVLVEQGEVVFKTDIGSLALGCAQLQGVWLTPRLRGLGLSGPLLAAVVDQVLDGRVGPVTEVSLYVNDFNVAALALYERIGFTTVGTFATVLL</sequence>
<evidence type="ECO:0000313" key="2">
    <source>
        <dbReference type="EMBL" id="CCH69388.1"/>
    </source>
</evidence>
<dbReference type="OrthoDB" id="5241264at2"/>
<dbReference type="AlphaFoldDB" id="N0DYB3"/>
<comment type="caution">
    <text evidence="2">The sequence shown here is derived from an EMBL/GenBank/DDBJ whole genome shotgun (WGS) entry which is preliminary data.</text>
</comment>
<feature type="domain" description="N-acetyltransferase" evidence="1">
    <location>
        <begin position="141"/>
        <end position="284"/>
    </location>
</feature>
<dbReference type="GO" id="GO:0016747">
    <property type="term" value="F:acyltransferase activity, transferring groups other than amino-acyl groups"/>
    <property type="evidence" value="ECO:0007669"/>
    <property type="project" value="InterPro"/>
</dbReference>
<dbReference type="HOGENOM" id="CLU_086566_0_0_11"/>
<dbReference type="InterPro" id="IPR016181">
    <property type="entry name" value="Acyl_CoA_acyltransferase"/>
</dbReference>
<dbReference type="Pfam" id="PF13312">
    <property type="entry name" value="DUF4081"/>
    <property type="match status" value="1"/>
</dbReference>
<dbReference type="Pfam" id="PF00583">
    <property type="entry name" value="Acetyltransf_1"/>
    <property type="match status" value="1"/>
</dbReference>
<dbReference type="RefSeq" id="WP_010852041.1">
    <property type="nucleotide sequence ID" value="NZ_HF570956.1"/>
</dbReference>
<dbReference type="STRING" id="1193181.BN10_1590040"/>
<dbReference type="PROSITE" id="PS51186">
    <property type="entry name" value="GNAT"/>
    <property type="match status" value="1"/>
</dbReference>
<dbReference type="Proteomes" id="UP000013167">
    <property type="component" value="Unassembled WGS sequence"/>
</dbReference>
<gene>
    <name evidence="2" type="ORF">BN10_1590040</name>
</gene>
<name>N0DYB3_9MICO</name>
<protein>
    <submittedName>
        <fullName evidence="2">Putative acetyltransferase</fullName>
    </submittedName>
</protein>
<dbReference type="EMBL" id="CAIZ01000067">
    <property type="protein sequence ID" value="CCH69388.1"/>
    <property type="molecule type" value="Genomic_DNA"/>
</dbReference>
<accession>N0DYB3</accession>
<keyword evidence="3" id="KW-1185">Reference proteome</keyword>
<dbReference type="InterPro" id="IPR025289">
    <property type="entry name" value="DUF4081"/>
</dbReference>
<dbReference type="eggNOG" id="COG3393">
    <property type="taxonomic scope" value="Bacteria"/>
</dbReference>
<evidence type="ECO:0000259" key="1">
    <source>
        <dbReference type="PROSITE" id="PS51186"/>
    </source>
</evidence>
<keyword evidence="2" id="KW-0808">Transferase</keyword>
<reference evidence="2 3" key="1">
    <citation type="journal article" date="2013" name="ISME J.">
        <title>A metabolic model for members of the genus Tetrasphaera involved in enhanced biological phosphorus removal.</title>
        <authorList>
            <person name="Kristiansen R."/>
            <person name="Nguyen H.T.T."/>
            <person name="Saunders A.M."/>
            <person name="Nielsen J.L."/>
            <person name="Wimmer R."/>
            <person name="Le V.Q."/>
            <person name="McIlroy S.J."/>
            <person name="Petrovski S."/>
            <person name="Seviour R.J."/>
            <person name="Calteau A."/>
            <person name="Nielsen K.L."/>
            <person name="Nielsen P.H."/>
        </authorList>
    </citation>
    <scope>NUCLEOTIDE SEQUENCE [LARGE SCALE GENOMIC DNA]</scope>
    <source>
        <strain evidence="2 3">Lp2</strain>
    </source>
</reference>
<dbReference type="InterPro" id="IPR000182">
    <property type="entry name" value="GNAT_dom"/>
</dbReference>
<dbReference type="SUPFAM" id="SSF55729">
    <property type="entry name" value="Acyl-CoA N-acyltransferases (Nat)"/>
    <property type="match status" value="1"/>
</dbReference>